<organism evidence="1 2">
    <name type="scientific">Richelia sinica FACHB-800</name>
    <dbReference type="NCBI Taxonomy" id="1357546"/>
    <lineage>
        <taxon>Bacteria</taxon>
        <taxon>Bacillati</taxon>
        <taxon>Cyanobacteriota</taxon>
        <taxon>Cyanophyceae</taxon>
        <taxon>Nostocales</taxon>
        <taxon>Nostocaceae</taxon>
        <taxon>Richelia</taxon>
    </lineage>
</organism>
<reference evidence="1" key="1">
    <citation type="submission" date="2017-04" db="EMBL/GenBank/DDBJ databases">
        <title>Genome deletions in a multicellular cyanobacterial endosymbiont for morphological adaptation in marine diatoms.</title>
        <authorList>
            <person name="Wang Y."/>
            <person name="Gao H."/>
            <person name="Li R."/>
            <person name="Xu X."/>
        </authorList>
    </citation>
    <scope>NUCLEOTIDE SEQUENCE</scope>
    <source>
        <strain evidence="1">FACHB 800</strain>
    </source>
</reference>
<accession>A0A975T546</accession>
<dbReference type="Proteomes" id="UP000683511">
    <property type="component" value="Chromosome"/>
</dbReference>
<sequence length="36" mass="4243">MVIYCLTKLTNISFNAKYFSGILAENREFRIKMTIL</sequence>
<proteinExistence type="predicted"/>
<evidence type="ECO:0000313" key="2">
    <source>
        <dbReference type="Proteomes" id="UP000683511"/>
    </source>
</evidence>
<gene>
    <name evidence="1" type="ORF">B6N60_00330</name>
</gene>
<evidence type="ECO:0000313" key="1">
    <source>
        <dbReference type="EMBL" id="QXE21653.1"/>
    </source>
</evidence>
<keyword evidence="2" id="KW-1185">Reference proteome</keyword>
<protein>
    <submittedName>
        <fullName evidence="1">Uncharacterized protein</fullName>
    </submittedName>
</protein>
<dbReference type="KEGG" id="rsin:B6N60_00330"/>
<dbReference type="EMBL" id="CP021056">
    <property type="protein sequence ID" value="QXE21653.1"/>
    <property type="molecule type" value="Genomic_DNA"/>
</dbReference>
<name>A0A975T546_9NOST</name>
<dbReference type="AlphaFoldDB" id="A0A975T546"/>